<proteinExistence type="predicted"/>
<evidence type="ECO:0000259" key="2">
    <source>
        <dbReference type="Pfam" id="PF04149"/>
    </source>
</evidence>
<evidence type="ECO:0000313" key="3">
    <source>
        <dbReference type="EMBL" id="MEU3712629.1"/>
    </source>
</evidence>
<dbReference type="EMBL" id="JBEZVI010000018">
    <property type="protein sequence ID" value="MEU3712629.1"/>
    <property type="molecule type" value="Genomic_DNA"/>
</dbReference>
<dbReference type="InterPro" id="IPR007278">
    <property type="entry name" value="DUF397"/>
</dbReference>
<sequence>MDDRTAPTAAASGWRKSSYSGNDGGTCVEIHDGDPTGVPVRDSKNPHGPALLIPADGWAAFIGSLKNGDFPS</sequence>
<feature type="domain" description="DUF397" evidence="2">
    <location>
        <begin position="13"/>
        <end position="66"/>
    </location>
</feature>
<evidence type="ECO:0000256" key="1">
    <source>
        <dbReference type="SAM" id="MobiDB-lite"/>
    </source>
</evidence>
<dbReference type="Pfam" id="PF04149">
    <property type="entry name" value="DUF397"/>
    <property type="match status" value="1"/>
</dbReference>
<comment type="caution">
    <text evidence="3">The sequence shown here is derived from an EMBL/GenBank/DDBJ whole genome shotgun (WGS) entry which is preliminary data.</text>
</comment>
<organism evidence="3 4">
    <name type="scientific">Streptomyces catenulae</name>
    <dbReference type="NCBI Taxonomy" id="66875"/>
    <lineage>
        <taxon>Bacteria</taxon>
        <taxon>Bacillati</taxon>
        <taxon>Actinomycetota</taxon>
        <taxon>Actinomycetes</taxon>
        <taxon>Kitasatosporales</taxon>
        <taxon>Streptomycetaceae</taxon>
        <taxon>Streptomyces</taxon>
    </lineage>
</organism>
<dbReference type="RefSeq" id="WP_078654155.1">
    <property type="nucleotide sequence ID" value="NZ_JBEZVI010000018.1"/>
</dbReference>
<evidence type="ECO:0000313" key="4">
    <source>
        <dbReference type="Proteomes" id="UP001550853"/>
    </source>
</evidence>
<accession>A0ABV2Z3Q1</accession>
<gene>
    <name evidence="3" type="ORF">AB0E61_21360</name>
</gene>
<keyword evidence="4" id="KW-1185">Reference proteome</keyword>
<reference evidence="3 4" key="1">
    <citation type="submission" date="2024-06" db="EMBL/GenBank/DDBJ databases">
        <title>The Natural Products Discovery Center: Release of the First 8490 Sequenced Strains for Exploring Actinobacteria Biosynthetic Diversity.</title>
        <authorList>
            <person name="Kalkreuter E."/>
            <person name="Kautsar S.A."/>
            <person name="Yang D."/>
            <person name="Bader C.D."/>
            <person name="Teijaro C.N."/>
            <person name="Fluegel L."/>
            <person name="Davis C.M."/>
            <person name="Simpson J.R."/>
            <person name="Lauterbach L."/>
            <person name="Steele A.D."/>
            <person name="Gui C."/>
            <person name="Meng S."/>
            <person name="Li G."/>
            <person name="Viehrig K."/>
            <person name="Ye F."/>
            <person name="Su P."/>
            <person name="Kiefer A.F."/>
            <person name="Nichols A."/>
            <person name="Cepeda A.J."/>
            <person name="Yan W."/>
            <person name="Fan B."/>
            <person name="Jiang Y."/>
            <person name="Adhikari A."/>
            <person name="Zheng C.-J."/>
            <person name="Schuster L."/>
            <person name="Cowan T.M."/>
            <person name="Smanski M.J."/>
            <person name="Chevrette M.G."/>
            <person name="De Carvalho L.P.S."/>
            <person name="Shen B."/>
        </authorList>
    </citation>
    <scope>NUCLEOTIDE SEQUENCE [LARGE SCALE GENOMIC DNA]</scope>
    <source>
        <strain evidence="3 4">NPDC033039</strain>
    </source>
</reference>
<name>A0ABV2Z3Q1_9ACTN</name>
<protein>
    <submittedName>
        <fullName evidence="3">DUF397 domain-containing protein</fullName>
    </submittedName>
</protein>
<dbReference type="Proteomes" id="UP001550853">
    <property type="component" value="Unassembled WGS sequence"/>
</dbReference>
<feature type="region of interest" description="Disordered" evidence="1">
    <location>
        <begin position="1"/>
        <end position="48"/>
    </location>
</feature>